<comment type="caution">
    <text evidence="4">The sequence shown here is derived from an EMBL/GenBank/DDBJ whole genome shotgun (WGS) entry which is preliminary data.</text>
</comment>
<evidence type="ECO:0000256" key="2">
    <source>
        <dbReference type="PROSITE-ProRule" id="PRU00708"/>
    </source>
</evidence>
<dbReference type="NCBIfam" id="TIGR00756">
    <property type="entry name" value="PPR"/>
    <property type="match status" value="2"/>
</dbReference>
<dbReference type="InterPro" id="IPR032867">
    <property type="entry name" value="DYW_dom"/>
</dbReference>
<dbReference type="Pfam" id="PF14432">
    <property type="entry name" value="DYW_deaminase"/>
    <property type="match status" value="1"/>
</dbReference>
<accession>A0A843U2V6</accession>
<evidence type="ECO:0000259" key="3">
    <source>
        <dbReference type="Pfam" id="PF14432"/>
    </source>
</evidence>
<dbReference type="FunFam" id="1.25.40.10:FF:000344">
    <property type="entry name" value="Pentatricopeptide repeat-containing protein"/>
    <property type="match status" value="1"/>
</dbReference>
<organism evidence="4 5">
    <name type="scientific">Colocasia esculenta</name>
    <name type="common">Wild taro</name>
    <name type="synonym">Arum esculentum</name>
    <dbReference type="NCBI Taxonomy" id="4460"/>
    <lineage>
        <taxon>Eukaryota</taxon>
        <taxon>Viridiplantae</taxon>
        <taxon>Streptophyta</taxon>
        <taxon>Embryophyta</taxon>
        <taxon>Tracheophyta</taxon>
        <taxon>Spermatophyta</taxon>
        <taxon>Magnoliopsida</taxon>
        <taxon>Liliopsida</taxon>
        <taxon>Araceae</taxon>
        <taxon>Aroideae</taxon>
        <taxon>Colocasieae</taxon>
        <taxon>Colocasia</taxon>
    </lineage>
</organism>
<feature type="repeat" description="PPR" evidence="2">
    <location>
        <begin position="63"/>
        <end position="97"/>
    </location>
</feature>
<evidence type="ECO:0000313" key="4">
    <source>
        <dbReference type="EMBL" id="MQL77958.1"/>
    </source>
</evidence>
<dbReference type="SUPFAM" id="SSF48452">
    <property type="entry name" value="TPR-like"/>
    <property type="match status" value="1"/>
</dbReference>
<keyword evidence="5" id="KW-1185">Reference proteome</keyword>
<dbReference type="PANTHER" id="PTHR47926">
    <property type="entry name" value="PENTATRICOPEPTIDE REPEAT-CONTAINING PROTEIN"/>
    <property type="match status" value="1"/>
</dbReference>
<feature type="repeat" description="PPR" evidence="2">
    <location>
        <begin position="336"/>
        <end position="370"/>
    </location>
</feature>
<feature type="domain" description="DYW" evidence="3">
    <location>
        <begin position="586"/>
        <end position="672"/>
    </location>
</feature>
<sequence length="672" mass="74203">MPLLQAIQPLQCSSFPPRCPQSSSSSSAQECLVPQTKTCLAQIAKSAAIAVADQQLDQIPEKDTFSWNSLIRGHLADAAPSQAILVYTQMLLRGVPADKHTLPRVVTACRLADAFFTGRQLHGHALKLGLASHEYVVTALMSMYGQFDGAEAASKIFDASSKKSLVSWTLMARLYAEQEKPRLALLLFYEMVAAGIPFDSVALVTALGACGTLRSVCDARKIHELAKGRWLEFDVLAANALLKAYFECAAVEDARRLFHQLPARDMITWTTVIGGYVQNGGFNEGLKLFRAMCVEGRKPDNFAVSAVLPACARMSACKHGKEIHGYMIRHDIGANSAAVHNALMDMYVKAGRLDSASKIFARMLDKDSISWTVMILGHSLHGQGEAGVELFREMERGPHGLQPDETAYHAVVHACSTARMVKEGRVYFGRIKEPRVEHLALFVSLLARAGLLDEARGFVDQCWAGQHPQVQRALLDGCRIHQDVNLGKRVAERLVELEPLNAENYVMLSNIYAVNAKWSMVEGLRETIRDMGLRTRTACSWIEVGGKVHAFGVGDVAHPRSERIRWELQGLMKRVEEEGAPTDGGDFSLHDVDEERDCIPSGHSEMLAVAFGLISTSEKNAVVRVTKNLRLCRSCHASAKQISRLVGREIVVKDPDRFHHFRDGVCSCKDFW</sequence>
<reference evidence="4" key="1">
    <citation type="submission" date="2017-07" db="EMBL/GenBank/DDBJ databases">
        <title>Taro Niue Genome Assembly and Annotation.</title>
        <authorList>
            <person name="Atibalentja N."/>
            <person name="Keating K."/>
            <person name="Fields C.J."/>
        </authorList>
    </citation>
    <scope>NUCLEOTIDE SEQUENCE</scope>
    <source>
        <strain evidence="4">Niue_2</strain>
        <tissue evidence="4">Leaf</tissue>
    </source>
</reference>
<dbReference type="EMBL" id="NMUH01000375">
    <property type="protein sequence ID" value="MQL77958.1"/>
    <property type="molecule type" value="Genomic_DNA"/>
</dbReference>
<keyword evidence="1" id="KW-0677">Repeat</keyword>
<dbReference type="FunFam" id="1.25.40.10:FF:000090">
    <property type="entry name" value="Pentatricopeptide repeat-containing protein, chloroplastic"/>
    <property type="match status" value="1"/>
</dbReference>
<dbReference type="Gene3D" id="1.25.40.10">
    <property type="entry name" value="Tetratricopeptide repeat domain"/>
    <property type="match status" value="4"/>
</dbReference>
<dbReference type="Pfam" id="PF20431">
    <property type="entry name" value="E_motif"/>
    <property type="match status" value="1"/>
</dbReference>
<dbReference type="GO" id="GO:0009451">
    <property type="term" value="P:RNA modification"/>
    <property type="evidence" value="ECO:0007669"/>
    <property type="project" value="InterPro"/>
</dbReference>
<feature type="repeat" description="PPR" evidence="2">
    <location>
        <begin position="265"/>
        <end position="299"/>
    </location>
</feature>
<dbReference type="InterPro" id="IPR046960">
    <property type="entry name" value="PPR_At4g14850-like_plant"/>
</dbReference>
<dbReference type="Pfam" id="PF13041">
    <property type="entry name" value="PPR_2"/>
    <property type="match status" value="1"/>
</dbReference>
<dbReference type="GO" id="GO:0008270">
    <property type="term" value="F:zinc ion binding"/>
    <property type="evidence" value="ECO:0007669"/>
    <property type="project" value="InterPro"/>
</dbReference>
<dbReference type="Pfam" id="PF01535">
    <property type="entry name" value="PPR"/>
    <property type="match status" value="3"/>
</dbReference>
<dbReference type="InterPro" id="IPR002885">
    <property type="entry name" value="PPR_rpt"/>
</dbReference>
<proteinExistence type="predicted"/>
<dbReference type="OrthoDB" id="743409at2759"/>
<dbReference type="InterPro" id="IPR011990">
    <property type="entry name" value="TPR-like_helical_dom_sf"/>
</dbReference>
<dbReference type="InterPro" id="IPR046848">
    <property type="entry name" value="E_motif"/>
</dbReference>
<gene>
    <name evidence="4" type="ORF">Taro_010384</name>
</gene>
<dbReference type="PROSITE" id="PS51375">
    <property type="entry name" value="PPR"/>
    <property type="match status" value="3"/>
</dbReference>
<name>A0A843U2V6_COLES</name>
<dbReference type="PANTHER" id="PTHR47926:SF347">
    <property type="entry name" value="PENTATRICOPEPTIDE REPEAT-CONTAINING PROTEIN"/>
    <property type="match status" value="1"/>
</dbReference>
<dbReference type="GO" id="GO:0003723">
    <property type="term" value="F:RNA binding"/>
    <property type="evidence" value="ECO:0007669"/>
    <property type="project" value="InterPro"/>
</dbReference>
<evidence type="ECO:0000256" key="1">
    <source>
        <dbReference type="ARBA" id="ARBA00022737"/>
    </source>
</evidence>
<protein>
    <recommendedName>
        <fullName evidence="3">DYW domain-containing protein</fullName>
    </recommendedName>
</protein>
<dbReference type="AlphaFoldDB" id="A0A843U2V6"/>
<evidence type="ECO:0000313" key="5">
    <source>
        <dbReference type="Proteomes" id="UP000652761"/>
    </source>
</evidence>
<dbReference type="Proteomes" id="UP000652761">
    <property type="component" value="Unassembled WGS sequence"/>
</dbReference>